<dbReference type="SUPFAM" id="SSF48350">
    <property type="entry name" value="GTPase activation domain, GAP"/>
    <property type="match status" value="1"/>
</dbReference>
<protein>
    <submittedName>
        <fullName evidence="5">Uncharacterized protein LOC117573151 isoform X1</fullName>
    </submittedName>
</protein>
<dbReference type="RefSeq" id="XP_034111994.1">
    <property type="nucleotide sequence ID" value="XM_034256103.2"/>
</dbReference>
<feature type="region of interest" description="Disordered" evidence="2">
    <location>
        <begin position="57"/>
        <end position="103"/>
    </location>
</feature>
<evidence type="ECO:0000256" key="1">
    <source>
        <dbReference type="ARBA" id="ARBA00022468"/>
    </source>
</evidence>
<evidence type="ECO:0000256" key="2">
    <source>
        <dbReference type="SAM" id="MobiDB-lite"/>
    </source>
</evidence>
<dbReference type="Proteomes" id="UP000515160">
    <property type="component" value="Chromosome 4"/>
</dbReference>
<dbReference type="SMART" id="SM00324">
    <property type="entry name" value="RhoGAP"/>
    <property type="match status" value="1"/>
</dbReference>
<dbReference type="PANTHER" id="PTHR12635">
    <property type="entry name" value="RHO-GTPASE-ACTIVATING PROTEIN 6 FAMILY MEMBER"/>
    <property type="match status" value="1"/>
</dbReference>
<keyword evidence="1" id="KW-0343">GTPase activation</keyword>
<feature type="region of interest" description="Disordered" evidence="2">
    <location>
        <begin position="655"/>
        <end position="675"/>
    </location>
</feature>
<evidence type="ECO:0000313" key="5">
    <source>
        <dbReference type="RefSeq" id="XP_034111994.1"/>
    </source>
</evidence>
<dbReference type="OrthoDB" id="10024839at2759"/>
<feature type="compositionally biased region" description="Basic residues" evidence="2">
    <location>
        <begin position="1221"/>
        <end position="1236"/>
    </location>
</feature>
<feature type="compositionally biased region" description="Polar residues" evidence="2">
    <location>
        <begin position="376"/>
        <end position="399"/>
    </location>
</feature>
<dbReference type="Gene3D" id="1.10.555.10">
    <property type="entry name" value="Rho GTPase activation protein"/>
    <property type="match status" value="1"/>
</dbReference>
<dbReference type="GO" id="GO:0007165">
    <property type="term" value="P:signal transduction"/>
    <property type="evidence" value="ECO:0007669"/>
    <property type="project" value="InterPro"/>
</dbReference>
<dbReference type="InterPro" id="IPR008936">
    <property type="entry name" value="Rho_GTPase_activation_prot"/>
</dbReference>
<accession>A0A6P8XGT4</accession>
<feature type="region of interest" description="Disordered" evidence="2">
    <location>
        <begin position="1197"/>
        <end position="1236"/>
    </location>
</feature>
<gene>
    <name evidence="5" type="primary">LOC117573151</name>
</gene>
<dbReference type="GO" id="GO:0005096">
    <property type="term" value="F:GTPase activator activity"/>
    <property type="evidence" value="ECO:0007669"/>
    <property type="project" value="UniProtKB-KW"/>
</dbReference>
<dbReference type="InterPro" id="IPR000198">
    <property type="entry name" value="RhoGAP_dom"/>
</dbReference>
<feature type="compositionally biased region" description="Polar residues" evidence="2">
    <location>
        <begin position="57"/>
        <end position="72"/>
    </location>
</feature>
<dbReference type="AlphaFoldDB" id="A0A6P8XGT4"/>
<feature type="region of interest" description="Disordered" evidence="2">
    <location>
        <begin position="421"/>
        <end position="448"/>
    </location>
</feature>
<organism evidence="4 5">
    <name type="scientific">Drosophila albomicans</name>
    <name type="common">Fruit fly</name>
    <dbReference type="NCBI Taxonomy" id="7291"/>
    <lineage>
        <taxon>Eukaryota</taxon>
        <taxon>Metazoa</taxon>
        <taxon>Ecdysozoa</taxon>
        <taxon>Arthropoda</taxon>
        <taxon>Hexapoda</taxon>
        <taxon>Insecta</taxon>
        <taxon>Pterygota</taxon>
        <taxon>Neoptera</taxon>
        <taxon>Endopterygota</taxon>
        <taxon>Diptera</taxon>
        <taxon>Brachycera</taxon>
        <taxon>Muscomorpha</taxon>
        <taxon>Ephydroidea</taxon>
        <taxon>Drosophilidae</taxon>
        <taxon>Drosophila</taxon>
    </lineage>
</organism>
<name>A0A6P8XGT4_DROAB</name>
<evidence type="ECO:0000313" key="4">
    <source>
        <dbReference type="Proteomes" id="UP000515160"/>
    </source>
</evidence>
<feature type="domain" description="Rho-GAP" evidence="3">
    <location>
        <begin position="868"/>
        <end position="1069"/>
    </location>
</feature>
<proteinExistence type="predicted"/>
<dbReference type="InterPro" id="IPR037863">
    <property type="entry name" value="RHOGAP6/36"/>
</dbReference>
<evidence type="ECO:0000259" key="3">
    <source>
        <dbReference type="PROSITE" id="PS50238"/>
    </source>
</evidence>
<keyword evidence="4" id="KW-1185">Reference proteome</keyword>
<dbReference type="PROSITE" id="PS50238">
    <property type="entry name" value="RHOGAP"/>
    <property type="match status" value="1"/>
</dbReference>
<dbReference type="CTD" id="43781"/>
<dbReference type="PANTHER" id="PTHR12635:SF7">
    <property type="entry name" value="RHO GTPASE ACTIVATING PROTEIN 6-RELATED"/>
    <property type="match status" value="1"/>
</dbReference>
<reference evidence="5" key="1">
    <citation type="submission" date="2025-08" db="UniProtKB">
        <authorList>
            <consortium name="RefSeq"/>
        </authorList>
    </citation>
    <scope>IDENTIFICATION</scope>
    <source>
        <strain evidence="5">15112-1751.03</strain>
        <tissue evidence="5">Whole Adult</tissue>
    </source>
</reference>
<dbReference type="Pfam" id="PF00620">
    <property type="entry name" value="RhoGAP"/>
    <property type="match status" value="1"/>
</dbReference>
<feature type="region of interest" description="Disordered" evidence="2">
    <location>
        <begin position="366"/>
        <end position="399"/>
    </location>
</feature>
<sequence>MDTKTRTVTNSAEKMNNILRSPVAIVKKRSGPLDCLLDELSLIDGIDGSTSMLPNNSDLININQKSNQTSSDKPAKSLAKPIAFSKSLSSRRRQHSKDKDKKRERWLLTRKTWRYMTDAGRKLFPDGAHNGALENMSEIEAQFQSVCASESRFILWRRKGSFPGATKQRLRILSRHRFNHASHLLHKEEKVNENIDKTIEILQYYLKINDSFKTTFLLGSKTVRPDQTTSPSSQRPLNNVSTNRFSSVSVGKAFESGEHSTEHYELFERLKELCQSAPLRNIQLNDNTITPAIVQDTVLLKKIYNILKKHQLHRILHSSEPMKPCLRRASSFSSMLNYSNTSYKNISRRNAQDILLINKETVPTKRQLKPPKTLELSHSVQQKYQPHTRRSGVNMNSSGTQTDFIQLSELKRIAEEYEIMFENNGSDDEPRDEKHRRNSSIDNDDVSQSVSDTIKRYLRMARKKSVHDAEGNRFRSVNYDRNLQNIRAKGEINPPGMDEENNKAIQTLDAWAIIALDFIHGNENSKRLENAHLAWAKDLNLRIQKKLEYDRICQEKEITSVRNTKENIKQSQAISAPTSPTNPIQIHHYKDKAGRAAGALLTSSSHFISNFWHTNNSSINDNLNEAYINQKNDTNMQKSKSLSNVGQYVSRKIWGSRSKGQNRHNESKHCEPQSQKWAPSLNYTWISDQGQVIKINDTALENLSQTEASILKNIAIEKIKELNIGKNIDIELKSNRTRVISKKRALTTSFFDIGKKDEQNRRDFLFGTSLENSLSRNRKQGDVVPGSKSLTSVFRSNTPNSRVGKLNSNVRSCENLPTNLLDYVSSSEQGSSSDNLPYIHKTPTISKSIQISRSQFDVRKSDFDLNGISFDESNEKKLNVPVFVLNCIKYLEDHGLQNVGLFRVSTSKKRVKQLREDFDKKWNMCIPDNTCPHDVATLLKEYLRDLPEPLLCNKLYTTFLETQRIRNRRLQLEGISHLIKLLPIAHRDTLHVILRFLGNVAAHCDDIFSADGTIEITGNKMDSYNLSTIFAPNILRNSLSKAPQFNEHENMSNAINVIRIMIDHYEEIFKVPRELLDVLYTNMLDTCPDNLHALMSNKARQIQNQDENTEPKCNIVNPEYLKQTHYESSTHLKCDERRQSTPILLDELNVFSASLQISRPDESIKDKTVFTTIITEPKLPESTSNLGGAALSAKTAELGKTSNKCNADNDVSRVSPSKSTKLYKRQHFISSSRHKN</sequence>
<dbReference type="GeneID" id="117573151"/>